<dbReference type="InterPro" id="IPR036278">
    <property type="entry name" value="Sialidase_sf"/>
</dbReference>
<evidence type="ECO:0000313" key="2">
    <source>
        <dbReference type="Proteomes" id="UP000605253"/>
    </source>
</evidence>
<dbReference type="AlphaFoldDB" id="A0A917FJQ4"/>
<comment type="caution">
    <text evidence="1">The sequence shown here is derived from an EMBL/GenBank/DDBJ whole genome shotgun (WGS) entry which is preliminary data.</text>
</comment>
<dbReference type="CDD" id="cd15482">
    <property type="entry name" value="Sialidase_non-viral"/>
    <property type="match status" value="2"/>
</dbReference>
<reference evidence="1" key="1">
    <citation type="journal article" date="2014" name="Int. J. Syst. Evol. Microbiol.">
        <title>Complete genome sequence of Corynebacterium casei LMG S-19264T (=DSM 44701T), isolated from a smear-ripened cheese.</title>
        <authorList>
            <consortium name="US DOE Joint Genome Institute (JGI-PGF)"/>
            <person name="Walter F."/>
            <person name="Albersmeier A."/>
            <person name="Kalinowski J."/>
            <person name="Ruckert C."/>
        </authorList>
    </citation>
    <scope>NUCLEOTIDE SEQUENCE</scope>
    <source>
        <strain evidence="1">CGMCC 1.12181</strain>
    </source>
</reference>
<dbReference type="SUPFAM" id="SSF50939">
    <property type="entry name" value="Sialidases"/>
    <property type="match status" value="2"/>
</dbReference>
<protein>
    <recommendedName>
        <fullName evidence="3">BNR repeat protein</fullName>
    </recommendedName>
</protein>
<dbReference type="RefSeq" id="WP_188364232.1">
    <property type="nucleotide sequence ID" value="NZ_BAABJF010000032.1"/>
</dbReference>
<evidence type="ECO:0008006" key="3">
    <source>
        <dbReference type="Google" id="ProtNLM"/>
    </source>
</evidence>
<accession>A0A917FJQ4</accession>
<dbReference type="Proteomes" id="UP000605253">
    <property type="component" value="Unassembled WGS sequence"/>
</dbReference>
<proteinExistence type="predicted"/>
<sequence length="745" mass="83381">MLKTSEKGIENYHGYISYQVNLTSQGENRLYDAANEPSLAVNPLNPMQIAIGWRQFDNINSDFRQAGVAYSTDGGQSWHNNGPLEPGIFRSDPVLSADADGTFFYQSLQVIDDNGFPGIQDNDTFQVDQWRSDNGGRHWYDKTNALGGDKSWFVIDTSQEPSRGNIYAAWNLAGNNYYPRSFNYSVDNGHSFTTPVEIPQSPVYSTLAMGPNNEIYIAGVYGDGDFDDLYLVKSNQPTSPLFPVFNQVTSIDMGGKMAVGGINPVGLLGQMWVAVDKSERHTRGRVYVLSSIDVQGPDPLDIQFIMSQDGGVHFSSPKRINTDENITNWQWFGTMGVAPNGRIDVIWLDTREDNRIMYDKILSQLFYSYSYDGGVTFSENQAISAPFYHGLGYPVQRKMGDYIDVVSDNKGAHIAYTATFNGGQDVYYLHAKPAAYEENPYFPGQFTDTLWHHPNVPRQGVFSRTLVVFPDNPNSHVIHYETVFTETPAGQPTWFVMEQKQAATADEVVLPVLHPTGDLTNHQSALALIGQATKKRVYDDKGELVADKMIYAFDMTESVLQEMIADGGYGDYLDPDFYRNSDFYNTEKSIVLDQLITSEQPRETACDLRGLPMFNPDEVAEGRVSVIFNRQQLNQTFEADFSYEKYLDDNGIPQYVLNQAGRAIPQWWVYETMSGDVVKDQSTEHIRYRSAGGNGFFVLGAPDPELISGGTQTVSRINETSVLTTTENGTEELLTVLAYNSYCGR</sequence>
<name>A0A917FJQ4_9GAMM</name>
<dbReference type="InterPro" id="IPR015943">
    <property type="entry name" value="WD40/YVTN_repeat-like_dom_sf"/>
</dbReference>
<reference evidence="1" key="2">
    <citation type="submission" date="2020-09" db="EMBL/GenBank/DDBJ databases">
        <authorList>
            <person name="Sun Q."/>
            <person name="Zhou Y."/>
        </authorList>
    </citation>
    <scope>NUCLEOTIDE SEQUENCE</scope>
    <source>
        <strain evidence="1">CGMCC 1.12181</strain>
    </source>
</reference>
<organism evidence="1 2">
    <name type="scientific">Marinicella pacifica</name>
    <dbReference type="NCBI Taxonomy" id="1171543"/>
    <lineage>
        <taxon>Bacteria</taxon>
        <taxon>Pseudomonadati</taxon>
        <taxon>Pseudomonadota</taxon>
        <taxon>Gammaproteobacteria</taxon>
        <taxon>Lysobacterales</taxon>
        <taxon>Marinicellaceae</taxon>
        <taxon>Marinicella</taxon>
    </lineage>
</organism>
<evidence type="ECO:0000313" key="1">
    <source>
        <dbReference type="EMBL" id="GGF87965.1"/>
    </source>
</evidence>
<dbReference type="EMBL" id="BMEO01000002">
    <property type="protein sequence ID" value="GGF87965.1"/>
    <property type="molecule type" value="Genomic_DNA"/>
</dbReference>
<dbReference type="Gene3D" id="2.130.10.10">
    <property type="entry name" value="YVTN repeat-like/Quinoprotein amine dehydrogenase"/>
    <property type="match status" value="1"/>
</dbReference>
<gene>
    <name evidence="1" type="ORF">GCM10011365_06390</name>
</gene>
<keyword evidence="2" id="KW-1185">Reference proteome</keyword>